<comment type="caution">
    <text evidence="2">The sequence shown here is derived from an EMBL/GenBank/DDBJ whole genome shotgun (WGS) entry which is preliminary data.</text>
</comment>
<accession>A0ABQ9H3P4</accession>
<dbReference type="EMBL" id="JARBHB010000007">
    <property type="protein sequence ID" value="KAJ8878914.1"/>
    <property type="molecule type" value="Genomic_DNA"/>
</dbReference>
<evidence type="ECO:0000256" key="1">
    <source>
        <dbReference type="SAM" id="MobiDB-lite"/>
    </source>
</evidence>
<protein>
    <submittedName>
        <fullName evidence="2">Uncharacterized protein</fullName>
    </submittedName>
</protein>
<gene>
    <name evidence="2" type="ORF">PR048_019517</name>
</gene>
<evidence type="ECO:0000313" key="3">
    <source>
        <dbReference type="Proteomes" id="UP001159363"/>
    </source>
</evidence>
<name>A0ABQ9H3P4_9NEOP</name>
<feature type="region of interest" description="Disordered" evidence="1">
    <location>
        <begin position="1"/>
        <end position="26"/>
    </location>
</feature>
<organism evidence="2 3">
    <name type="scientific">Dryococelus australis</name>
    <dbReference type="NCBI Taxonomy" id="614101"/>
    <lineage>
        <taxon>Eukaryota</taxon>
        <taxon>Metazoa</taxon>
        <taxon>Ecdysozoa</taxon>
        <taxon>Arthropoda</taxon>
        <taxon>Hexapoda</taxon>
        <taxon>Insecta</taxon>
        <taxon>Pterygota</taxon>
        <taxon>Neoptera</taxon>
        <taxon>Polyneoptera</taxon>
        <taxon>Phasmatodea</taxon>
        <taxon>Verophasmatodea</taxon>
        <taxon>Anareolatae</taxon>
        <taxon>Phasmatidae</taxon>
        <taxon>Eurycanthinae</taxon>
        <taxon>Dryococelus</taxon>
    </lineage>
</organism>
<evidence type="ECO:0000313" key="2">
    <source>
        <dbReference type="EMBL" id="KAJ8878914.1"/>
    </source>
</evidence>
<dbReference type="Proteomes" id="UP001159363">
    <property type="component" value="Chromosome 6"/>
</dbReference>
<keyword evidence="3" id="KW-1185">Reference proteome</keyword>
<sequence>MLRHAHHPPGIQPVRMTENAKPLEERRGDPCVGVAIAQGGTIHGPVHHQQQRLYLGKQDRMVINWEVPANPQIQQEIYSEEVNHQQGTVKR</sequence>
<proteinExistence type="predicted"/>
<reference evidence="2 3" key="1">
    <citation type="submission" date="2023-02" db="EMBL/GenBank/DDBJ databases">
        <title>LHISI_Scaffold_Assembly.</title>
        <authorList>
            <person name="Stuart O.P."/>
            <person name="Cleave R."/>
            <person name="Magrath M.J.L."/>
            <person name="Mikheyev A.S."/>
        </authorList>
    </citation>
    <scope>NUCLEOTIDE SEQUENCE [LARGE SCALE GENOMIC DNA]</scope>
    <source>
        <strain evidence="2">Daus_M_001</strain>
        <tissue evidence="2">Leg muscle</tissue>
    </source>
</reference>